<dbReference type="EMBL" id="JABBXD010000001">
    <property type="protein sequence ID" value="MBD3584236.1"/>
    <property type="molecule type" value="Genomic_DNA"/>
</dbReference>
<keyword evidence="2" id="KW-1185">Reference proteome</keyword>
<protein>
    <submittedName>
        <fullName evidence="1">Uncharacterized protein</fullName>
    </submittedName>
</protein>
<dbReference type="RefSeq" id="WP_191021715.1">
    <property type="nucleotide sequence ID" value="NZ_JABBXD010000001.1"/>
</dbReference>
<name>A0ABR8LD43_9ALTE</name>
<organism evidence="1 2">
    <name type="scientific">Salinimonas profundi</name>
    <dbReference type="NCBI Taxonomy" id="2729140"/>
    <lineage>
        <taxon>Bacteria</taxon>
        <taxon>Pseudomonadati</taxon>
        <taxon>Pseudomonadota</taxon>
        <taxon>Gammaproteobacteria</taxon>
        <taxon>Alteromonadales</taxon>
        <taxon>Alteromonadaceae</taxon>
        <taxon>Alteromonas/Salinimonas group</taxon>
        <taxon>Salinimonas</taxon>
    </lineage>
</organism>
<gene>
    <name evidence="1" type="ORF">HHX48_00620</name>
</gene>
<accession>A0ABR8LD43</accession>
<dbReference type="Proteomes" id="UP000624419">
    <property type="component" value="Unassembled WGS sequence"/>
</dbReference>
<evidence type="ECO:0000313" key="2">
    <source>
        <dbReference type="Proteomes" id="UP000624419"/>
    </source>
</evidence>
<reference evidence="1 2" key="1">
    <citation type="submission" date="2020-04" db="EMBL/GenBank/DDBJ databases">
        <title>Salinimonas sp. HHU 13199.</title>
        <authorList>
            <person name="Cui X."/>
            <person name="Zhang D."/>
        </authorList>
    </citation>
    <scope>NUCLEOTIDE SEQUENCE [LARGE SCALE GENOMIC DNA]</scope>
    <source>
        <strain evidence="1 2">HHU 13199</strain>
    </source>
</reference>
<sequence length="143" mass="15657">MRSIRPPRPLPSRGRQLAQSGRTAVPLVLPSVQCHIPVTVLVADKPVFGADITLNENWANQSMAFVSAGQPLAWLAADLCASLFLQGTTIRLSTLFSTGQLILSPTRAMTLFRCHRLDYTSHLFCFSLSARLQCSFCSSIGHQ</sequence>
<evidence type="ECO:0000313" key="1">
    <source>
        <dbReference type="EMBL" id="MBD3584236.1"/>
    </source>
</evidence>
<proteinExistence type="predicted"/>
<comment type="caution">
    <text evidence="1">The sequence shown here is derived from an EMBL/GenBank/DDBJ whole genome shotgun (WGS) entry which is preliminary data.</text>
</comment>